<name>A0A0C9RY85_9HYME</name>
<proteinExistence type="predicted"/>
<accession>A0A0C9RY85</accession>
<protein>
    <submittedName>
        <fullName evidence="1">LIP1 protein</fullName>
    </submittedName>
</protein>
<gene>
    <name evidence="1" type="primary">LIP1</name>
    <name evidence="1" type="ORF">g.61156</name>
</gene>
<dbReference type="AlphaFoldDB" id="A0A0C9RY85"/>
<reference evidence="1" key="1">
    <citation type="submission" date="2015-01" db="EMBL/GenBank/DDBJ databases">
        <title>Transcriptome Assembly of Fopius arisanus.</title>
        <authorList>
            <person name="Geib S."/>
        </authorList>
    </citation>
    <scope>NUCLEOTIDE SEQUENCE</scope>
</reference>
<organism evidence="1">
    <name type="scientific">Fopius arisanus</name>
    <dbReference type="NCBI Taxonomy" id="64838"/>
    <lineage>
        <taxon>Eukaryota</taxon>
        <taxon>Metazoa</taxon>
        <taxon>Ecdysozoa</taxon>
        <taxon>Arthropoda</taxon>
        <taxon>Hexapoda</taxon>
        <taxon>Insecta</taxon>
        <taxon>Pterygota</taxon>
        <taxon>Neoptera</taxon>
        <taxon>Endopterygota</taxon>
        <taxon>Hymenoptera</taxon>
        <taxon>Apocrita</taxon>
        <taxon>Ichneumonoidea</taxon>
        <taxon>Braconidae</taxon>
        <taxon>Opiinae</taxon>
        <taxon>Fopius</taxon>
    </lineage>
</organism>
<sequence>MKFLIFFNVGNILKSDFPCRQLREATAMRFYTENSPLSRSYVIILNSSSMCNPTTRATPENKFDNFVLRIDGAPRSVYESPIEGTDFNSLRNLMKSMHQMLFPLNSLTLMK</sequence>
<dbReference type="EMBL" id="GBYB01012901">
    <property type="protein sequence ID" value="JAG82668.1"/>
    <property type="molecule type" value="Transcribed_RNA"/>
</dbReference>
<evidence type="ECO:0000313" key="1">
    <source>
        <dbReference type="EMBL" id="JAG82668.1"/>
    </source>
</evidence>